<gene>
    <name evidence="2" type="ORF">NCTC10994_03058</name>
</gene>
<evidence type="ECO:0000313" key="3">
    <source>
        <dbReference type="Proteomes" id="UP000249091"/>
    </source>
</evidence>
<name>A0A2X4UAP7_9NOCA</name>
<dbReference type="RefSeq" id="WP_072703619.1">
    <property type="nucleotide sequence ID" value="NZ_JAFBBL010000001.1"/>
</dbReference>
<dbReference type="SUPFAM" id="SSF53901">
    <property type="entry name" value="Thiolase-like"/>
    <property type="match status" value="1"/>
</dbReference>
<sequence>MPYIASIGTYLPCWGTPECRVAGDDEDAVTLAVEAGRAALEAGGPVEYVVLVSRDLPLTESSNAAVLLAGLGLDPELEVTERLGGAPAALDALGSARPRTLVIGVDIEPAGAAAVLTSDRGLQVRTAARVSRSLPVRTRSASGDIHDYGDPRLLAKRGYLASLSTAWVESPAIVAGVAPSETGRLAATRKLDLPTTGASSGLFALATMAEAGITGPLVGVEQASLSGLTVADGAVHVHRRERPPRPRPASISTPEGEIPISLAAYERAFEAKVRWEAGRFADSETLDFPPRYRVDADGTLNTGYMLVDLPRTGTVYTEVTVHTPVPGLSTPYSLVVVELDDVGVRALVRVTGAEAGTADIGDRGRLVLRRVAVRSGVPDYGYAFEPDDVGTDAEEAA</sequence>
<organism evidence="2 3">
    <name type="scientific">Rhodococcus coprophilus</name>
    <dbReference type="NCBI Taxonomy" id="38310"/>
    <lineage>
        <taxon>Bacteria</taxon>
        <taxon>Bacillati</taxon>
        <taxon>Actinomycetota</taxon>
        <taxon>Actinomycetes</taxon>
        <taxon>Mycobacteriales</taxon>
        <taxon>Nocardiaceae</taxon>
        <taxon>Rhodococcus</taxon>
    </lineage>
</organism>
<dbReference type="GO" id="GO:0016746">
    <property type="term" value="F:acyltransferase activity"/>
    <property type="evidence" value="ECO:0007669"/>
    <property type="project" value="InterPro"/>
</dbReference>
<reference evidence="2 3" key="1">
    <citation type="submission" date="2018-06" db="EMBL/GenBank/DDBJ databases">
        <authorList>
            <consortium name="Pathogen Informatics"/>
            <person name="Doyle S."/>
        </authorList>
    </citation>
    <scope>NUCLEOTIDE SEQUENCE [LARGE SCALE GENOMIC DNA]</scope>
    <source>
        <strain evidence="2 3">NCTC10994</strain>
    </source>
</reference>
<dbReference type="KEGG" id="rcr:NCTC10994_03058"/>
<dbReference type="STRING" id="1219011.GCA_001895045_03673"/>
<dbReference type="SUPFAM" id="SSF50249">
    <property type="entry name" value="Nucleic acid-binding proteins"/>
    <property type="match status" value="1"/>
</dbReference>
<dbReference type="EMBL" id="LS483468">
    <property type="protein sequence ID" value="SQI35679.1"/>
    <property type="molecule type" value="Genomic_DNA"/>
</dbReference>
<protein>
    <submittedName>
        <fullName evidence="2">Predicted nucleic-acid-binding protein containing a Zn-ribbon</fullName>
    </submittedName>
</protein>
<dbReference type="AlphaFoldDB" id="A0A2X4UAP7"/>
<evidence type="ECO:0000259" key="1">
    <source>
        <dbReference type="Pfam" id="PF01796"/>
    </source>
</evidence>
<dbReference type="InterPro" id="IPR002878">
    <property type="entry name" value="ChsH2_C"/>
</dbReference>
<keyword evidence="3" id="KW-1185">Reference proteome</keyword>
<accession>A0A2X4UAP7</accession>
<dbReference type="Pfam" id="PF01796">
    <property type="entry name" value="OB_ChsH2_C"/>
    <property type="match status" value="1"/>
</dbReference>
<feature type="domain" description="ChsH2 C-terminal OB-fold" evidence="1">
    <location>
        <begin position="307"/>
        <end position="368"/>
    </location>
</feature>
<dbReference type="Gene3D" id="3.40.47.10">
    <property type="match status" value="1"/>
</dbReference>
<evidence type="ECO:0000313" key="2">
    <source>
        <dbReference type="EMBL" id="SQI35679.1"/>
    </source>
</evidence>
<dbReference type="Proteomes" id="UP000249091">
    <property type="component" value="Chromosome 1"/>
</dbReference>
<proteinExistence type="predicted"/>
<dbReference type="InterPro" id="IPR016039">
    <property type="entry name" value="Thiolase-like"/>
</dbReference>
<dbReference type="InterPro" id="IPR012340">
    <property type="entry name" value="NA-bd_OB-fold"/>
</dbReference>